<keyword evidence="6" id="KW-0106">Calcium</keyword>
<feature type="domain" description="Dystroglycan-type cadherin-like" evidence="10">
    <location>
        <begin position="1385"/>
        <end position="1485"/>
    </location>
</feature>
<evidence type="ECO:0000256" key="7">
    <source>
        <dbReference type="ARBA" id="ARBA00023026"/>
    </source>
</evidence>
<keyword evidence="5" id="KW-0677">Repeat</keyword>
<dbReference type="InterPro" id="IPR006644">
    <property type="entry name" value="Cadg"/>
</dbReference>
<reference evidence="11 12" key="1">
    <citation type="submission" date="2023-03" db="EMBL/GenBank/DDBJ databases">
        <authorList>
            <person name="Pearce D."/>
        </authorList>
    </citation>
    <scope>NUCLEOTIDE SEQUENCE [LARGE SCALE GENOMIC DNA]</scope>
    <source>
        <strain evidence="11">Msz</strain>
    </source>
</reference>
<dbReference type="PRINTS" id="PR00313">
    <property type="entry name" value="CABNDNGRPT"/>
</dbReference>
<dbReference type="SMART" id="SM00736">
    <property type="entry name" value="CADG"/>
    <property type="match status" value="1"/>
</dbReference>
<dbReference type="Gene3D" id="2.60.40.10">
    <property type="entry name" value="Immunoglobulins"/>
    <property type="match status" value="2"/>
</dbReference>
<evidence type="ECO:0000256" key="8">
    <source>
        <dbReference type="ARBA" id="ARBA00023136"/>
    </source>
</evidence>
<dbReference type="InterPro" id="IPR013783">
    <property type="entry name" value="Ig-like_fold"/>
</dbReference>
<dbReference type="InterPro" id="IPR001343">
    <property type="entry name" value="Hemolysn_Ca-bd"/>
</dbReference>
<evidence type="ECO:0000256" key="5">
    <source>
        <dbReference type="ARBA" id="ARBA00022737"/>
    </source>
</evidence>
<dbReference type="EMBL" id="OX458333">
    <property type="protein sequence ID" value="CAI8802801.1"/>
    <property type="molecule type" value="Genomic_DNA"/>
</dbReference>
<keyword evidence="11" id="KW-0378">Hydrolase</keyword>
<dbReference type="InterPro" id="IPR003995">
    <property type="entry name" value="RTX_toxin_determinant-A"/>
</dbReference>
<dbReference type="InterPro" id="IPR010566">
    <property type="entry name" value="Haemolys_ca-bd"/>
</dbReference>
<dbReference type="InterPro" id="IPR011049">
    <property type="entry name" value="Serralysin-like_metalloprot_C"/>
</dbReference>
<dbReference type="Gene3D" id="2.150.10.10">
    <property type="entry name" value="Serralysin-like metalloprotease, C-terminal"/>
    <property type="match status" value="7"/>
</dbReference>
<dbReference type="PANTHER" id="PTHR38340">
    <property type="entry name" value="S-LAYER PROTEIN"/>
    <property type="match status" value="1"/>
</dbReference>
<keyword evidence="7" id="KW-0843">Virulence</keyword>
<dbReference type="GO" id="GO:0016787">
    <property type="term" value="F:hydrolase activity"/>
    <property type="evidence" value="ECO:0007669"/>
    <property type="project" value="UniProtKB-KW"/>
</dbReference>
<evidence type="ECO:0000256" key="9">
    <source>
        <dbReference type="SAM" id="MobiDB-lite"/>
    </source>
</evidence>
<dbReference type="SUPFAM" id="SSF49313">
    <property type="entry name" value="Cadherin-like"/>
    <property type="match status" value="1"/>
</dbReference>
<keyword evidence="12" id="KW-1185">Reference proteome</keyword>
<evidence type="ECO:0000256" key="4">
    <source>
        <dbReference type="ARBA" id="ARBA00022656"/>
    </source>
</evidence>
<evidence type="ECO:0000259" key="10">
    <source>
        <dbReference type="SMART" id="SM00736"/>
    </source>
</evidence>
<dbReference type="InterPro" id="IPR050557">
    <property type="entry name" value="RTX_toxin/Mannuronan_C5-epim"/>
</dbReference>
<protein>
    <submittedName>
        <fullName evidence="11">Serralysin</fullName>
        <ecNumber evidence="11">3.4.24.40</ecNumber>
    </submittedName>
</protein>
<gene>
    <name evidence="11" type="ORF">MSZNOR_1623</name>
</gene>
<sequence length="1791" mass="186390">MSLPTAKEITQLYLYGVKLTPHNLVDDALIRPDSDQIPDDDLVHEKVDAVEYMAGPGRFALGSMSDLVKKFFSHVGDIPGVVAGQSYTKEEMANFLGLTGTDYGIYVQQYSYDDEQDDYGERIYIWNSTAFKISGDAAFIVDADGTRHIENFAVVPRYDISEKDESRKENFDFETGDGATAIANLYLEEKIDTFGIGRKVIFDFINSDKIPRTSYYWSDYQADLAKESAWYKGPLPLIFDQVYSAVQAVWEQLWNEGVTRFLDGGKPIVYGTLGDDELTASVNVLSPVHDYVSNGVVLVGGSGNDDLNGGDKNDKLYGGDDNDILNGHGGNDTLVGGRGNDTYVYNSGDGLDIIDDADGLGRITVGGVTLTLAGGEKTGPDTWLSADKQYQFILDVPDPDGKRNLYIRNAADTGVSVNLIVKDFHDGDLGFDLPQNSSTPSNPTPLLEIIGDRAPVDFDPDADGIQIQYDDLGNVVTDSGNAEPGRADTLYGSAGRDRLSGLLGQDRLDGKAGDDVLEGGGDRDLLIGGSGNDVLYAADAVDLSGWTDFRDFGGETADGVYGDFLSAGAGNDSLVGSEQADALMGGEGDDLLIGGAGHDVLFGDATYQAQSFDWTLHGLPQAYPAADPDAPFWGSSVGLAPVIGLFDPGGGNDRIYGGTGGDWILAGRGDDIVFGESGMDSIDGGAGNDILYGGDDDDSITGDINANPADHGDDYIDAGGGTGPSFLMGNGGNDMLIGSEGDDLIEGDEIRQGYNADYHGADYIDGKGGNDTIFGEGNADVIYGGDGDDTIRGDSSSAQIGAAYQGDDSIEGGRGDDQIAGDGGSDVIHGGDGNDTLYGDNTDVDVSIHGNDALYGDAGDDLIFGQSGNDVLVGGTGNDELQGGDGSDYLDGGEGNDLLFGGSGNDTLAGGAGRDTYVYNLGDGIDRIDDFAEPGAAGGPIGNILSFGAGIGPSDLRLGLGSLAIHLPDGGAIHIEGFNANDPGANPVIDTFEFADGTTLSYHQLIERGFDIVGTSEDDRLQGTATVDRLLALEGDDTVFAGAGADRLEGGAGSDFLDGGEGDDWLAGGLDDDRYAFGRGSGWDVIFDEGGAADAVVMNGALTPADITLARDGDDVILELKGSTDRLTLKNWYVDDNRVETIEFADGSTLDATAIDRAVNRASLTARDDNARIGEDDELAVVGNVLSNDGEDDGAVLAVANPGVHQGRYGRLSLAADGSYAYELDLEADPVQALAQGQTVIDTFGYTVTDNDPLNPRQGGATLTVSIEGANDAPGALDDRAEVVEDGISEATGNVLANDRDPDSNTVLRVVTTGSLAGAYGTLSLSEDGAYRYLLDNDAQAVQGLAAGQTVTDRFVYTVVDDAADPLAASAELEVTIHGANDAPILAQPIPDRSGVEGQRFMFELPVSTFVDIDQGDALTLSAALENGNALPDWLTFDPETGVFEGSPTLGTTGRYAIQVTATDASGASASGLFALTIEAGSEPGLSLTGTAGADCLRGGAFDDVIDGLGGLDWLLGNGGNDTLLGGAGSDRLDGGQGADRLFGGEGIDSLFGDAGDDLLDGGSGADLMLGGSGNDVYVVDHRLDTVLEGGHDGIDTIETSIDYTLGANLENLTLIGTASIDGTGNRLDNVLTGNDSDNRLQGGAGNDTLDGLGGADTLIGGVGSDTYRFGRGYGTDTVVEHDTTAGGTDTVRFLPEVSADQLWFSRPGASNDLEISILGTNDTLIVKDWYVSDACRVEQFVTWDGRTLLDSQVENLVTAMAAFAPPPAGQTTLPPSYQDALNAVIAANWQ</sequence>
<dbReference type="InterPro" id="IPR018511">
    <property type="entry name" value="Hemolysin-typ_Ca-bd_CS"/>
</dbReference>
<dbReference type="Proteomes" id="UP001162030">
    <property type="component" value="Chromosome"/>
</dbReference>
<proteinExistence type="predicted"/>
<keyword evidence="3" id="KW-0964">Secreted</keyword>
<evidence type="ECO:0000256" key="1">
    <source>
        <dbReference type="ARBA" id="ARBA00004370"/>
    </source>
</evidence>
<dbReference type="Pfam" id="PF17803">
    <property type="entry name" value="Cadherin_4"/>
    <property type="match status" value="2"/>
</dbReference>
<dbReference type="SUPFAM" id="SSF51120">
    <property type="entry name" value="beta-Roll"/>
    <property type="match status" value="8"/>
</dbReference>
<accession>A0ABM9I055</accession>
<evidence type="ECO:0000313" key="11">
    <source>
        <dbReference type="EMBL" id="CAI8802801.1"/>
    </source>
</evidence>
<organism evidence="11 12">
    <name type="scientific">Methylocaldum szegediense</name>
    <dbReference type="NCBI Taxonomy" id="73780"/>
    <lineage>
        <taxon>Bacteria</taxon>
        <taxon>Pseudomonadati</taxon>
        <taxon>Pseudomonadota</taxon>
        <taxon>Gammaproteobacteria</taxon>
        <taxon>Methylococcales</taxon>
        <taxon>Methylococcaceae</taxon>
        <taxon>Methylocaldum</taxon>
    </lineage>
</organism>
<keyword evidence="8" id="KW-0472">Membrane</keyword>
<evidence type="ECO:0000313" key="12">
    <source>
        <dbReference type="Proteomes" id="UP001162030"/>
    </source>
</evidence>
<dbReference type="InterPro" id="IPR040853">
    <property type="entry name" value="RapA2_cadherin-like"/>
</dbReference>
<dbReference type="InterPro" id="IPR015919">
    <property type="entry name" value="Cadherin-like_sf"/>
</dbReference>
<comment type="subcellular location">
    <subcellularLocation>
        <location evidence="1">Membrane</location>
    </subcellularLocation>
    <subcellularLocation>
        <location evidence="2">Secreted</location>
    </subcellularLocation>
</comment>
<dbReference type="PANTHER" id="PTHR38340:SF1">
    <property type="entry name" value="S-LAYER PROTEIN"/>
    <property type="match status" value="1"/>
</dbReference>
<dbReference type="PROSITE" id="PS00330">
    <property type="entry name" value="HEMOLYSIN_CALCIUM"/>
    <property type="match status" value="11"/>
</dbReference>
<evidence type="ECO:0000256" key="2">
    <source>
        <dbReference type="ARBA" id="ARBA00004613"/>
    </source>
</evidence>
<dbReference type="Pfam" id="PF06594">
    <property type="entry name" value="HCBP_related"/>
    <property type="match status" value="2"/>
</dbReference>
<evidence type="ECO:0000256" key="3">
    <source>
        <dbReference type="ARBA" id="ARBA00022525"/>
    </source>
</evidence>
<dbReference type="NCBIfam" id="TIGR01965">
    <property type="entry name" value="VCBS_repeat"/>
    <property type="match status" value="2"/>
</dbReference>
<name>A0ABM9I055_9GAMM</name>
<dbReference type="Pfam" id="PF00353">
    <property type="entry name" value="HemolysinCabind"/>
    <property type="match status" value="12"/>
</dbReference>
<dbReference type="Pfam" id="PF05345">
    <property type="entry name" value="He_PIG"/>
    <property type="match status" value="1"/>
</dbReference>
<dbReference type="EC" id="3.4.24.40" evidence="11"/>
<feature type="region of interest" description="Disordered" evidence="9">
    <location>
        <begin position="805"/>
        <end position="838"/>
    </location>
</feature>
<dbReference type="InterPro" id="IPR010221">
    <property type="entry name" value="VCBS_dom"/>
</dbReference>
<keyword evidence="4" id="KW-0800">Toxin</keyword>
<dbReference type="PRINTS" id="PR01488">
    <property type="entry name" value="RTXTOXINA"/>
</dbReference>
<evidence type="ECO:0000256" key="6">
    <source>
        <dbReference type="ARBA" id="ARBA00022837"/>
    </source>
</evidence>